<dbReference type="CDD" id="cd09727">
    <property type="entry name" value="Cas6_I-E"/>
    <property type="match status" value="1"/>
</dbReference>
<dbReference type="SUPFAM" id="SSF117987">
    <property type="entry name" value="CRISPR-associated protein"/>
    <property type="match status" value="2"/>
</dbReference>
<evidence type="ECO:0000313" key="2">
    <source>
        <dbReference type="EMBL" id="MFC5059828.1"/>
    </source>
</evidence>
<keyword evidence="3" id="KW-1185">Reference proteome</keyword>
<dbReference type="Gene3D" id="3.30.70.1200">
    <property type="entry name" value="Crispr-associated protein, domain 1"/>
    <property type="match status" value="1"/>
</dbReference>
<gene>
    <name evidence="2" type="primary">cas6e</name>
    <name evidence="2" type="ORF">ACFPFM_39465</name>
</gene>
<feature type="compositionally biased region" description="Basic and acidic residues" evidence="1">
    <location>
        <begin position="116"/>
        <end position="132"/>
    </location>
</feature>
<comment type="caution">
    <text evidence="2">The sequence shown here is derived from an EMBL/GenBank/DDBJ whole genome shotgun (WGS) entry which is preliminary data.</text>
</comment>
<dbReference type="Proteomes" id="UP001595833">
    <property type="component" value="Unassembled WGS sequence"/>
</dbReference>
<feature type="region of interest" description="Disordered" evidence="1">
    <location>
        <begin position="112"/>
        <end position="138"/>
    </location>
</feature>
<name>A0ABV9YAU4_9PSEU</name>
<accession>A0ABV9YAU4</accession>
<evidence type="ECO:0000313" key="3">
    <source>
        <dbReference type="Proteomes" id="UP001595833"/>
    </source>
</evidence>
<protein>
    <submittedName>
        <fullName evidence="2">Type I-E CRISPR-associated protein Cas6/Cse3/CasE</fullName>
    </submittedName>
</protein>
<dbReference type="NCBIfam" id="TIGR01907">
    <property type="entry name" value="casE_Cse3"/>
    <property type="match status" value="1"/>
</dbReference>
<dbReference type="EMBL" id="JBHSJB010000049">
    <property type="protein sequence ID" value="MFC5059828.1"/>
    <property type="molecule type" value="Genomic_DNA"/>
</dbReference>
<dbReference type="Pfam" id="PF08798">
    <property type="entry name" value="CRISPR_assoc"/>
    <property type="match status" value="1"/>
</dbReference>
<dbReference type="InterPro" id="IPR010179">
    <property type="entry name" value="CRISPR-assoc_prot_Cse3"/>
</dbReference>
<reference evidence="3" key="1">
    <citation type="journal article" date="2019" name="Int. J. Syst. Evol. Microbiol.">
        <title>The Global Catalogue of Microorganisms (GCM) 10K type strain sequencing project: providing services to taxonomists for standard genome sequencing and annotation.</title>
        <authorList>
            <consortium name="The Broad Institute Genomics Platform"/>
            <consortium name="The Broad Institute Genome Sequencing Center for Infectious Disease"/>
            <person name="Wu L."/>
            <person name="Ma J."/>
        </authorList>
    </citation>
    <scope>NUCLEOTIDE SEQUENCE [LARGE SCALE GENOMIC DNA]</scope>
    <source>
        <strain evidence="3">KCTC 12848</strain>
    </source>
</reference>
<dbReference type="RefSeq" id="WP_344038258.1">
    <property type="nucleotide sequence ID" value="NZ_BAAAKE010000010.1"/>
</dbReference>
<organism evidence="2 3">
    <name type="scientific">Saccharothrix xinjiangensis</name>
    <dbReference type="NCBI Taxonomy" id="204798"/>
    <lineage>
        <taxon>Bacteria</taxon>
        <taxon>Bacillati</taxon>
        <taxon>Actinomycetota</taxon>
        <taxon>Actinomycetes</taxon>
        <taxon>Pseudonocardiales</taxon>
        <taxon>Pseudonocardiaceae</taxon>
        <taxon>Saccharothrix</taxon>
    </lineage>
</organism>
<dbReference type="Gene3D" id="3.30.70.1210">
    <property type="entry name" value="Crispr-associated protein, domain 2"/>
    <property type="match status" value="1"/>
</dbReference>
<dbReference type="SMART" id="SM01101">
    <property type="entry name" value="CRISPR_assoc"/>
    <property type="match status" value="1"/>
</dbReference>
<sequence>MTYLSRVQLNPLRHKGQHFLRNPRALHAAVMGGFPEPPREGRVLWRLDTRDRRVDLLVLSPTRPDWTHIVEQAGWPDAEGDQVLVRDYTPALGHLAVGREFAFRLTANPVQLTMTPDKRTKSQQQRHGDNRPPRGFRLGHRTTAHQLDWLLRRTDKWGFTIPASRTDTAAPGMTPPADTTDPREVRVVNTVRHTIPKKKDDLKPVTVTMQAITFEGRLTVTDPDKLRTAMLGGIGPSKAYGCGLLTLAPLRGGADA</sequence>
<proteinExistence type="predicted"/>
<evidence type="ECO:0000256" key="1">
    <source>
        <dbReference type="SAM" id="MobiDB-lite"/>
    </source>
</evidence>